<evidence type="ECO:0000259" key="11">
    <source>
        <dbReference type="PROSITE" id="PS50885"/>
    </source>
</evidence>
<keyword evidence="13" id="KW-1185">Reference proteome</keyword>
<evidence type="ECO:0000259" key="10">
    <source>
        <dbReference type="PROSITE" id="PS50111"/>
    </source>
</evidence>
<dbReference type="RefSeq" id="WP_080049225.1">
    <property type="nucleotide sequence ID" value="NZ_CP020100.1"/>
</dbReference>
<protein>
    <submittedName>
        <fullName evidence="12">Methyl-accepting chemotaxis protein</fullName>
    </submittedName>
</protein>
<evidence type="ECO:0000256" key="3">
    <source>
        <dbReference type="ARBA" id="ARBA00022692"/>
    </source>
</evidence>
<comment type="subcellular location">
    <subcellularLocation>
        <location evidence="1">Membrane</location>
        <topology evidence="1">Multi-pass membrane protein</topology>
    </subcellularLocation>
</comment>
<dbReference type="STRING" id="1931241.BVH74_06215"/>
<dbReference type="Proteomes" id="UP000243488">
    <property type="component" value="Chromosome"/>
</dbReference>
<evidence type="ECO:0000313" key="13">
    <source>
        <dbReference type="Proteomes" id="UP000243488"/>
    </source>
</evidence>
<feature type="domain" description="HAMP" evidence="11">
    <location>
        <begin position="211"/>
        <end position="263"/>
    </location>
</feature>
<evidence type="ECO:0000256" key="4">
    <source>
        <dbReference type="ARBA" id="ARBA00022989"/>
    </source>
</evidence>
<dbReference type="InterPro" id="IPR004089">
    <property type="entry name" value="MCPsignal_dom"/>
</dbReference>
<gene>
    <name evidence="12" type="ORF">BVH74_06215</name>
</gene>
<sequence length="540" mass="58551">MSLTSSLRTQTLALLSGSLVLVLLVSLASFSVLSSSLQAYRVLLDGPLTATALIGDANLAFKSQVQEWKNVLLRGANPQEQERYWRQFETQEQEVQRVLGEISRLELDSETLRQIGILRQEHQSLGRGYREGLRSFLAEGADPAAGDRGVRGIDRATSEQLEALADQLTLRATAEASQINQRANQAIWLAVLILVGAAVTVGLLSLWLVNRRLVNPITHLIRQVELLSQGRFGQQINSDRRDELGTLARAANQLRGFLADTFNRLQQSTQELDRASGELNTIATRMATGTSDQFSRTDQVATAMQEMSATAGEVARHAAQAAEAASQADNNAQAGEQVMQHTISAMQGMLVEIERTTAVIRRLEGDSNRIGKVLEVIQGIAEQTNLLALNAAIEAARAGEAGRGFAVVADEVRTLAQRTSASTSEIQQIIHSVQQGSLEAVKAIESGQASSEAGMQQVNLAGDRLRQITLAVESIRDMNRQIATAAEEQTSVAEDITRNITEITQIATANQDDVERTTQASQGLQRLSGDLNQLTSRLSA</sequence>
<dbReference type="Gene3D" id="1.10.287.950">
    <property type="entry name" value="Methyl-accepting chemotaxis protein"/>
    <property type="match status" value="1"/>
</dbReference>
<keyword evidence="6 8" id="KW-0807">Transducer</keyword>
<feature type="transmembrane region" description="Helical" evidence="9">
    <location>
        <begin position="186"/>
        <end position="209"/>
    </location>
</feature>
<keyword evidence="4 9" id="KW-1133">Transmembrane helix</keyword>
<dbReference type="FunFam" id="1.10.287.950:FF:000001">
    <property type="entry name" value="Methyl-accepting chemotaxis sensory transducer"/>
    <property type="match status" value="1"/>
</dbReference>
<feature type="domain" description="Methyl-accepting transducer" evidence="10">
    <location>
        <begin position="268"/>
        <end position="504"/>
    </location>
</feature>
<evidence type="ECO:0000256" key="1">
    <source>
        <dbReference type="ARBA" id="ARBA00004141"/>
    </source>
</evidence>
<accession>A0A1V0B353</accession>
<dbReference type="PROSITE" id="PS50885">
    <property type="entry name" value="HAMP"/>
    <property type="match status" value="1"/>
</dbReference>
<dbReference type="SMART" id="SM00283">
    <property type="entry name" value="MA"/>
    <property type="match status" value="1"/>
</dbReference>
<keyword evidence="5 9" id="KW-0472">Membrane</keyword>
<evidence type="ECO:0000256" key="6">
    <source>
        <dbReference type="ARBA" id="ARBA00023224"/>
    </source>
</evidence>
<evidence type="ECO:0000256" key="8">
    <source>
        <dbReference type="PROSITE-ProRule" id="PRU00284"/>
    </source>
</evidence>
<dbReference type="SMART" id="SM00304">
    <property type="entry name" value="HAMP"/>
    <property type="match status" value="1"/>
</dbReference>
<dbReference type="GO" id="GO:0016020">
    <property type="term" value="C:membrane"/>
    <property type="evidence" value="ECO:0007669"/>
    <property type="project" value="UniProtKB-SubCell"/>
</dbReference>
<dbReference type="InterPro" id="IPR003660">
    <property type="entry name" value="HAMP_dom"/>
</dbReference>
<dbReference type="EMBL" id="CP020100">
    <property type="protein sequence ID" value="AQZ94372.1"/>
    <property type="molecule type" value="Genomic_DNA"/>
</dbReference>
<dbReference type="GO" id="GO:0006935">
    <property type="term" value="P:chemotaxis"/>
    <property type="evidence" value="ECO:0007669"/>
    <property type="project" value="UniProtKB-KW"/>
</dbReference>
<evidence type="ECO:0000256" key="9">
    <source>
        <dbReference type="SAM" id="Phobius"/>
    </source>
</evidence>
<evidence type="ECO:0000313" key="12">
    <source>
        <dbReference type="EMBL" id="AQZ94372.1"/>
    </source>
</evidence>
<proteinExistence type="inferred from homology"/>
<evidence type="ECO:0000256" key="5">
    <source>
        <dbReference type="ARBA" id="ARBA00023136"/>
    </source>
</evidence>
<dbReference type="SUPFAM" id="SSF58104">
    <property type="entry name" value="Methyl-accepting chemotaxis protein (MCP) signaling domain"/>
    <property type="match status" value="1"/>
</dbReference>
<dbReference type="CDD" id="cd11386">
    <property type="entry name" value="MCP_signal"/>
    <property type="match status" value="1"/>
</dbReference>
<keyword evidence="2" id="KW-0145">Chemotaxis</keyword>
<name>A0A1V0B353_9GAMM</name>
<dbReference type="PANTHER" id="PTHR32089">
    <property type="entry name" value="METHYL-ACCEPTING CHEMOTAXIS PROTEIN MCPB"/>
    <property type="match status" value="1"/>
</dbReference>
<comment type="similarity">
    <text evidence="7">Belongs to the methyl-accepting chemotaxis (MCP) protein family.</text>
</comment>
<dbReference type="PANTHER" id="PTHR32089:SF120">
    <property type="entry name" value="METHYL-ACCEPTING CHEMOTAXIS PROTEIN TLPQ"/>
    <property type="match status" value="1"/>
</dbReference>
<dbReference type="GO" id="GO:0007165">
    <property type="term" value="P:signal transduction"/>
    <property type="evidence" value="ECO:0007669"/>
    <property type="project" value="UniProtKB-KW"/>
</dbReference>
<dbReference type="KEGG" id="ppha:BVH74_06215"/>
<organism evidence="12 13">
    <name type="scientific">Halopseudomonas phragmitis</name>
    <dbReference type="NCBI Taxonomy" id="1931241"/>
    <lineage>
        <taxon>Bacteria</taxon>
        <taxon>Pseudomonadati</taxon>
        <taxon>Pseudomonadota</taxon>
        <taxon>Gammaproteobacteria</taxon>
        <taxon>Pseudomonadales</taxon>
        <taxon>Pseudomonadaceae</taxon>
        <taxon>Halopseudomonas</taxon>
    </lineage>
</organism>
<dbReference type="AlphaFoldDB" id="A0A1V0B353"/>
<dbReference type="PROSITE" id="PS50111">
    <property type="entry name" value="CHEMOTAXIS_TRANSDUC_2"/>
    <property type="match status" value="1"/>
</dbReference>
<evidence type="ECO:0000256" key="7">
    <source>
        <dbReference type="ARBA" id="ARBA00029447"/>
    </source>
</evidence>
<dbReference type="CDD" id="cd06225">
    <property type="entry name" value="HAMP"/>
    <property type="match status" value="1"/>
</dbReference>
<dbReference type="Pfam" id="PF00015">
    <property type="entry name" value="MCPsignal"/>
    <property type="match status" value="1"/>
</dbReference>
<evidence type="ECO:0000256" key="2">
    <source>
        <dbReference type="ARBA" id="ARBA00022500"/>
    </source>
</evidence>
<dbReference type="Pfam" id="PF00672">
    <property type="entry name" value="HAMP"/>
    <property type="match status" value="1"/>
</dbReference>
<reference evidence="12 13" key="1">
    <citation type="submission" date="2017-03" db="EMBL/GenBank/DDBJ databases">
        <title>Complete genome sequence of the novel DNRA strain Pseudomonas sp. S-6-2 isolated from Chinese polluted river sediment. Journal of Biotechnology.</title>
        <authorList>
            <person name="Li J."/>
            <person name="Xiang F."/>
            <person name="Wang L."/>
            <person name="Xi L."/>
            <person name="Liu J."/>
        </authorList>
    </citation>
    <scope>NUCLEOTIDE SEQUENCE [LARGE SCALE GENOMIC DNA]</scope>
    <source>
        <strain evidence="12 13">S-6-2</strain>
    </source>
</reference>
<keyword evidence="3 9" id="KW-0812">Transmembrane</keyword>